<feature type="transmembrane region" description="Helical" evidence="1">
    <location>
        <begin position="6"/>
        <end position="30"/>
    </location>
</feature>
<evidence type="ECO:0000313" key="3">
    <source>
        <dbReference type="Proteomes" id="UP000663852"/>
    </source>
</evidence>
<dbReference type="AlphaFoldDB" id="A0A815UL09"/>
<gene>
    <name evidence="2" type="ORF">EDS130_LOCUS43868</name>
</gene>
<accession>A0A815UL09</accession>
<organism evidence="2 3">
    <name type="scientific">Adineta ricciae</name>
    <name type="common">Rotifer</name>
    <dbReference type="NCBI Taxonomy" id="249248"/>
    <lineage>
        <taxon>Eukaryota</taxon>
        <taxon>Metazoa</taxon>
        <taxon>Spiralia</taxon>
        <taxon>Gnathifera</taxon>
        <taxon>Rotifera</taxon>
        <taxon>Eurotatoria</taxon>
        <taxon>Bdelloidea</taxon>
        <taxon>Adinetida</taxon>
        <taxon>Adinetidae</taxon>
        <taxon>Adineta</taxon>
    </lineage>
</organism>
<comment type="caution">
    <text evidence="2">The sequence shown here is derived from an EMBL/GenBank/DDBJ whole genome shotgun (WGS) entry which is preliminary data.</text>
</comment>
<protein>
    <submittedName>
        <fullName evidence="2">Uncharacterized protein</fullName>
    </submittedName>
</protein>
<keyword evidence="1" id="KW-0812">Transmembrane</keyword>
<evidence type="ECO:0000313" key="2">
    <source>
        <dbReference type="EMBL" id="CAF1520895.1"/>
    </source>
</evidence>
<keyword evidence="1" id="KW-0472">Membrane</keyword>
<evidence type="ECO:0000256" key="1">
    <source>
        <dbReference type="SAM" id="Phobius"/>
    </source>
</evidence>
<dbReference type="EMBL" id="CAJNOJ010000770">
    <property type="protein sequence ID" value="CAF1520895.1"/>
    <property type="molecule type" value="Genomic_DNA"/>
</dbReference>
<keyword evidence="1" id="KW-1133">Transmembrane helix</keyword>
<proteinExistence type="predicted"/>
<reference evidence="2" key="1">
    <citation type="submission" date="2021-02" db="EMBL/GenBank/DDBJ databases">
        <authorList>
            <person name="Nowell W R."/>
        </authorList>
    </citation>
    <scope>NUCLEOTIDE SEQUENCE</scope>
</reference>
<dbReference type="Proteomes" id="UP000663852">
    <property type="component" value="Unassembled WGS sequence"/>
</dbReference>
<sequence length="126" mass="14736">MYNNYYLLIINYYILVAIIILSAVIGFVVFMDILKYIFNIDPVQNPDLRELARIIRTTLKFKRNAIQINLTTDSRRKILNHQQLHIPPGFLPAHIIRPQPQGVQETTEKHYSELRNPAFDFAIVLS</sequence>
<name>A0A815UL09_ADIRI</name>